<feature type="non-terminal residue" evidence="1">
    <location>
        <position position="1"/>
    </location>
</feature>
<protein>
    <submittedName>
        <fullName evidence="1">Uncharacterized protein</fullName>
    </submittedName>
</protein>
<evidence type="ECO:0000313" key="1">
    <source>
        <dbReference type="EMBL" id="PNX86531.1"/>
    </source>
</evidence>
<dbReference type="Proteomes" id="UP000236291">
    <property type="component" value="Unassembled WGS sequence"/>
</dbReference>
<sequence length="59" mass="6356">ASHKFRTSNSKFNLHEGVQQVLLEIKEMSMPRELRMVLVVDAGVQGGGMSKVGGGLGDE</sequence>
<accession>A0A2K3M6V6</accession>
<name>A0A2K3M6V6_TRIPR</name>
<organism evidence="1 2">
    <name type="scientific">Trifolium pratense</name>
    <name type="common">Red clover</name>
    <dbReference type="NCBI Taxonomy" id="57577"/>
    <lineage>
        <taxon>Eukaryota</taxon>
        <taxon>Viridiplantae</taxon>
        <taxon>Streptophyta</taxon>
        <taxon>Embryophyta</taxon>
        <taxon>Tracheophyta</taxon>
        <taxon>Spermatophyta</taxon>
        <taxon>Magnoliopsida</taxon>
        <taxon>eudicotyledons</taxon>
        <taxon>Gunneridae</taxon>
        <taxon>Pentapetalae</taxon>
        <taxon>rosids</taxon>
        <taxon>fabids</taxon>
        <taxon>Fabales</taxon>
        <taxon>Fabaceae</taxon>
        <taxon>Papilionoideae</taxon>
        <taxon>50 kb inversion clade</taxon>
        <taxon>NPAAA clade</taxon>
        <taxon>Hologalegina</taxon>
        <taxon>IRL clade</taxon>
        <taxon>Trifolieae</taxon>
        <taxon>Trifolium</taxon>
    </lineage>
</organism>
<reference evidence="1 2" key="1">
    <citation type="journal article" date="2014" name="Am. J. Bot.">
        <title>Genome assembly and annotation for red clover (Trifolium pratense; Fabaceae).</title>
        <authorList>
            <person name="Istvanek J."/>
            <person name="Jaros M."/>
            <person name="Krenek A."/>
            <person name="Repkova J."/>
        </authorList>
    </citation>
    <scope>NUCLEOTIDE SEQUENCE [LARGE SCALE GENOMIC DNA]</scope>
    <source>
        <strain evidence="2">cv. Tatra</strain>
        <tissue evidence="1">Young leaves</tissue>
    </source>
</reference>
<dbReference type="AlphaFoldDB" id="A0A2K3M6V6"/>
<reference evidence="1 2" key="2">
    <citation type="journal article" date="2017" name="Front. Plant Sci.">
        <title>Gene Classification and Mining of Molecular Markers Useful in Red Clover (Trifolium pratense) Breeding.</title>
        <authorList>
            <person name="Istvanek J."/>
            <person name="Dluhosova J."/>
            <person name="Dluhos P."/>
            <person name="Patkova L."/>
            <person name="Nedelnik J."/>
            <person name="Repkova J."/>
        </authorList>
    </citation>
    <scope>NUCLEOTIDE SEQUENCE [LARGE SCALE GENOMIC DNA]</scope>
    <source>
        <strain evidence="2">cv. Tatra</strain>
        <tissue evidence="1">Young leaves</tissue>
    </source>
</reference>
<proteinExistence type="predicted"/>
<gene>
    <name evidence="1" type="ORF">L195_g042609</name>
</gene>
<comment type="caution">
    <text evidence="1">The sequence shown here is derived from an EMBL/GenBank/DDBJ whole genome shotgun (WGS) entry which is preliminary data.</text>
</comment>
<dbReference type="EMBL" id="ASHM01051425">
    <property type="protein sequence ID" value="PNX86531.1"/>
    <property type="molecule type" value="Genomic_DNA"/>
</dbReference>
<evidence type="ECO:0000313" key="2">
    <source>
        <dbReference type="Proteomes" id="UP000236291"/>
    </source>
</evidence>